<evidence type="ECO:0000313" key="2">
    <source>
        <dbReference type="Proteomes" id="UP000600139"/>
    </source>
</evidence>
<proteinExistence type="predicted"/>
<name>A0A934R6M1_9BACT</name>
<keyword evidence="1" id="KW-0378">Hydrolase</keyword>
<protein>
    <submittedName>
        <fullName evidence="1">SGNH/GDSL hydrolase family protein</fullName>
    </submittedName>
</protein>
<dbReference type="RefSeq" id="WP_200351157.1">
    <property type="nucleotide sequence ID" value="NZ_BAABHZ010000006.1"/>
</dbReference>
<organism evidence="1 2">
    <name type="scientific">Luteolibacter yonseiensis</name>
    <dbReference type="NCBI Taxonomy" id="1144680"/>
    <lineage>
        <taxon>Bacteria</taxon>
        <taxon>Pseudomonadati</taxon>
        <taxon>Verrucomicrobiota</taxon>
        <taxon>Verrucomicrobiia</taxon>
        <taxon>Verrucomicrobiales</taxon>
        <taxon>Verrucomicrobiaceae</taxon>
        <taxon>Luteolibacter</taxon>
    </lineage>
</organism>
<dbReference type="SUPFAM" id="SSF52266">
    <property type="entry name" value="SGNH hydrolase"/>
    <property type="match status" value="1"/>
</dbReference>
<dbReference type="Proteomes" id="UP000600139">
    <property type="component" value="Unassembled WGS sequence"/>
</dbReference>
<evidence type="ECO:0000313" key="1">
    <source>
        <dbReference type="EMBL" id="MBK1816205.1"/>
    </source>
</evidence>
<dbReference type="GO" id="GO:0016788">
    <property type="term" value="F:hydrolase activity, acting on ester bonds"/>
    <property type="evidence" value="ECO:0007669"/>
    <property type="project" value="UniProtKB-ARBA"/>
</dbReference>
<gene>
    <name evidence="1" type="ORF">JIN84_11330</name>
</gene>
<dbReference type="AlphaFoldDB" id="A0A934R6M1"/>
<accession>A0A934R6M1</accession>
<dbReference type="EMBL" id="JAENIK010000011">
    <property type="protein sequence ID" value="MBK1816205.1"/>
    <property type="molecule type" value="Genomic_DNA"/>
</dbReference>
<dbReference type="InterPro" id="IPR036514">
    <property type="entry name" value="SGNH_hydro_sf"/>
</dbReference>
<reference evidence="1" key="1">
    <citation type="submission" date="2021-01" db="EMBL/GenBank/DDBJ databases">
        <title>Modified the classification status of verrucomicrobia.</title>
        <authorList>
            <person name="Feng X."/>
        </authorList>
    </citation>
    <scope>NUCLEOTIDE SEQUENCE</scope>
    <source>
        <strain evidence="1">JCM 18052</strain>
    </source>
</reference>
<dbReference type="Gene3D" id="3.40.50.1110">
    <property type="entry name" value="SGNH hydrolase"/>
    <property type="match status" value="1"/>
</dbReference>
<sequence>MKTIRADDPQVLAGLSPLNWIKSAGAVHSPVCGASFKIAFLDTKQVILHIDAGSHSYPSPTRFPILAWTVNNGTARTHQIAAGETSITLSESVPNPVIDFHIRGMSPFEDRFHGDVPANAVSLTGFTVDPKCRLTVPSAAPVWLNLGDSILSGDAAAYDSKQGRPPDDQWAASDDARASYGYLLAKHYGFRESRLAFGGYAWSGGGGNNPQAADLIDQITSTTSRLTDGKLAPCPKVVLINLGENGAPKSEHVTAALTRLRERCLPDTRIIVMVPVSGRARSEVTAAVEAYLNTSKDPHAHLIDLGTVRFKTADGQHPTADGHQAIYEAALPSLDKILK</sequence>
<keyword evidence="2" id="KW-1185">Reference proteome</keyword>
<comment type="caution">
    <text evidence="1">The sequence shown here is derived from an EMBL/GenBank/DDBJ whole genome shotgun (WGS) entry which is preliminary data.</text>
</comment>